<accession>A0A0F8YY01</accession>
<evidence type="ECO:0000313" key="1">
    <source>
        <dbReference type="EMBL" id="KKK58899.1"/>
    </source>
</evidence>
<gene>
    <name evidence="1" type="ORF">LCGC14_3039740</name>
</gene>
<reference evidence="1" key="1">
    <citation type="journal article" date="2015" name="Nature">
        <title>Complex archaea that bridge the gap between prokaryotes and eukaryotes.</title>
        <authorList>
            <person name="Spang A."/>
            <person name="Saw J.H."/>
            <person name="Jorgensen S.L."/>
            <person name="Zaremba-Niedzwiedzka K."/>
            <person name="Martijn J."/>
            <person name="Lind A.E."/>
            <person name="van Eijk R."/>
            <person name="Schleper C."/>
            <person name="Guy L."/>
            <person name="Ettema T.J."/>
        </authorList>
    </citation>
    <scope>NUCLEOTIDE SEQUENCE</scope>
</reference>
<feature type="non-terminal residue" evidence="1">
    <location>
        <position position="1"/>
    </location>
</feature>
<sequence>DDNSGVFGKVFFNKNDKEWIFEGKFSDICEEDCLSIYNILSKLNKKEFAKRSKNEINK</sequence>
<dbReference type="EMBL" id="LAZR01063744">
    <property type="protein sequence ID" value="KKK58899.1"/>
    <property type="molecule type" value="Genomic_DNA"/>
</dbReference>
<organism evidence="1">
    <name type="scientific">marine sediment metagenome</name>
    <dbReference type="NCBI Taxonomy" id="412755"/>
    <lineage>
        <taxon>unclassified sequences</taxon>
        <taxon>metagenomes</taxon>
        <taxon>ecological metagenomes</taxon>
    </lineage>
</organism>
<protein>
    <submittedName>
        <fullName evidence="1">Uncharacterized protein</fullName>
    </submittedName>
</protein>
<proteinExistence type="predicted"/>
<dbReference type="AlphaFoldDB" id="A0A0F8YY01"/>
<comment type="caution">
    <text evidence="1">The sequence shown here is derived from an EMBL/GenBank/DDBJ whole genome shotgun (WGS) entry which is preliminary data.</text>
</comment>
<name>A0A0F8YY01_9ZZZZ</name>